<dbReference type="PANTHER" id="PTHR33710:SF71">
    <property type="entry name" value="ENDONUCLEASE_EXONUCLEASE_PHOSPHATASE DOMAIN-CONTAINING PROTEIN"/>
    <property type="match status" value="1"/>
</dbReference>
<reference evidence="2" key="1">
    <citation type="submission" date="2016-04" db="EMBL/GenBank/DDBJ databases">
        <title>Cephalotus genome sequencing.</title>
        <authorList>
            <person name="Fukushima K."/>
            <person name="Hasebe M."/>
            <person name="Fang X."/>
        </authorList>
    </citation>
    <scope>NUCLEOTIDE SEQUENCE [LARGE SCALE GENOMIC DNA]</scope>
    <source>
        <strain evidence="2">cv. St1</strain>
    </source>
</reference>
<dbReference type="OrthoDB" id="1748181at2759"/>
<dbReference type="InParanoid" id="A0A1Q3AZZ8"/>
<comment type="caution">
    <text evidence="1">The sequence shown here is derived from an EMBL/GenBank/DDBJ whole genome shotgun (WGS) entry which is preliminary data.</text>
</comment>
<dbReference type="AlphaFoldDB" id="A0A1Q3AZZ8"/>
<dbReference type="PANTHER" id="PTHR33710">
    <property type="entry name" value="BNAC02G09200D PROTEIN"/>
    <property type="match status" value="1"/>
</dbReference>
<feature type="non-terminal residue" evidence="1">
    <location>
        <position position="228"/>
    </location>
</feature>
<sequence length="228" mass="26738">IYGVCDSYGRRSLWADLIHCAHRFKMSPWVMLGDFNVTRFGHEHSSSSRITKAMNEFNNMIRTAELEDLRTSGCKLTWSNLRKGRAAIAKNISDHSPISIQLLQSLRTSGRPFKFLKFWADHCDFIQIVKQEWVKTYPRLPLVVIHLKLKCLKGCLKRLSTRPDTLAYNLRQKLYRIQDQLDARPEDEELKNQEIILRQQLIQANKDEEGFYKQKSRIQWLKDGDANT</sequence>
<keyword evidence="2" id="KW-1185">Reference proteome</keyword>
<dbReference type="Proteomes" id="UP000187406">
    <property type="component" value="Unassembled WGS sequence"/>
</dbReference>
<name>A0A1Q3AZZ8_CEPFO</name>
<dbReference type="InterPro" id="IPR036691">
    <property type="entry name" value="Endo/exonu/phosph_ase_sf"/>
</dbReference>
<evidence type="ECO:0000313" key="1">
    <source>
        <dbReference type="EMBL" id="GAV61298.1"/>
    </source>
</evidence>
<accession>A0A1Q3AZZ8</accession>
<proteinExistence type="predicted"/>
<dbReference type="SUPFAM" id="SSF56219">
    <property type="entry name" value="DNase I-like"/>
    <property type="match status" value="1"/>
</dbReference>
<protein>
    <recommendedName>
        <fullName evidence="3">Exo_endo_phos domain-containing protein</fullName>
    </recommendedName>
</protein>
<dbReference type="EMBL" id="BDDD01000192">
    <property type="protein sequence ID" value="GAV61298.1"/>
    <property type="molecule type" value="Genomic_DNA"/>
</dbReference>
<gene>
    <name evidence="1" type="ORF">CFOL_v3_04825</name>
</gene>
<evidence type="ECO:0008006" key="3">
    <source>
        <dbReference type="Google" id="ProtNLM"/>
    </source>
</evidence>
<organism evidence="1 2">
    <name type="scientific">Cephalotus follicularis</name>
    <name type="common">Albany pitcher plant</name>
    <dbReference type="NCBI Taxonomy" id="3775"/>
    <lineage>
        <taxon>Eukaryota</taxon>
        <taxon>Viridiplantae</taxon>
        <taxon>Streptophyta</taxon>
        <taxon>Embryophyta</taxon>
        <taxon>Tracheophyta</taxon>
        <taxon>Spermatophyta</taxon>
        <taxon>Magnoliopsida</taxon>
        <taxon>eudicotyledons</taxon>
        <taxon>Gunneridae</taxon>
        <taxon>Pentapetalae</taxon>
        <taxon>rosids</taxon>
        <taxon>fabids</taxon>
        <taxon>Oxalidales</taxon>
        <taxon>Cephalotaceae</taxon>
        <taxon>Cephalotus</taxon>
    </lineage>
</organism>
<evidence type="ECO:0000313" key="2">
    <source>
        <dbReference type="Proteomes" id="UP000187406"/>
    </source>
</evidence>
<dbReference type="Gene3D" id="3.60.10.10">
    <property type="entry name" value="Endonuclease/exonuclease/phosphatase"/>
    <property type="match status" value="1"/>
</dbReference>
<feature type="non-terminal residue" evidence="1">
    <location>
        <position position="1"/>
    </location>
</feature>